<evidence type="ECO:0000313" key="6">
    <source>
        <dbReference type="Proteomes" id="UP000261739"/>
    </source>
</evidence>
<evidence type="ECO:0000256" key="1">
    <source>
        <dbReference type="ARBA" id="ARBA00022722"/>
    </source>
</evidence>
<gene>
    <name evidence="5" type="ORF">DIW82_05360</name>
</gene>
<dbReference type="InterPro" id="IPR000026">
    <property type="entry name" value="N1-like"/>
</dbReference>
<organism evidence="5 6">
    <name type="scientific">Corynebacterium nuruki</name>
    <dbReference type="NCBI Taxonomy" id="1032851"/>
    <lineage>
        <taxon>Bacteria</taxon>
        <taxon>Bacillati</taxon>
        <taxon>Actinomycetota</taxon>
        <taxon>Actinomycetes</taxon>
        <taxon>Mycobacteriales</taxon>
        <taxon>Corynebacteriaceae</taxon>
        <taxon>Corynebacterium</taxon>
    </lineage>
</organism>
<accession>A0A3D4SYS8</accession>
<comment type="caution">
    <text evidence="5">The sequence shown here is derived from an EMBL/GenBank/DDBJ whole genome shotgun (WGS) entry which is preliminary data.</text>
</comment>
<keyword evidence="4" id="KW-0812">Transmembrane</keyword>
<keyword evidence="1" id="KW-0540">Nuclease</keyword>
<protein>
    <submittedName>
        <fullName evidence="5">Ribonuclease</fullName>
    </submittedName>
</protein>
<feature type="compositionally biased region" description="Low complexity" evidence="3">
    <location>
        <begin position="35"/>
        <end position="55"/>
    </location>
</feature>
<sequence>MNSGKNTPRGKIGAVVGAVVVLVAGYFGVDAALDDGGSGTDTTARTSSAARATGATGTGGTAGASGTVSAGGDSCAVDTLPTEADEVIDAVLDGGPFDHPGDDGKHFGNYEGALPKESGSYYREYTVDTPGVHHRGARRIVVGGGSDTDPDVWYYTDDHYASFCSIPDAED</sequence>
<dbReference type="RefSeq" id="WP_273051420.1">
    <property type="nucleotide sequence ID" value="NZ_DAITTW010000124.1"/>
</dbReference>
<dbReference type="Gene3D" id="3.10.450.30">
    <property type="entry name" value="Microbial ribonucleases"/>
    <property type="match status" value="1"/>
</dbReference>
<dbReference type="EMBL" id="DQID01000146">
    <property type="protein sequence ID" value="HCT14225.1"/>
    <property type="molecule type" value="Genomic_DNA"/>
</dbReference>
<keyword evidence="4" id="KW-1133">Transmembrane helix</keyword>
<dbReference type="GO" id="GO:0016787">
    <property type="term" value="F:hydrolase activity"/>
    <property type="evidence" value="ECO:0007669"/>
    <property type="project" value="UniProtKB-KW"/>
</dbReference>
<evidence type="ECO:0000256" key="2">
    <source>
        <dbReference type="ARBA" id="ARBA00022801"/>
    </source>
</evidence>
<name>A0A3D4SYS8_9CORY</name>
<evidence type="ECO:0000256" key="4">
    <source>
        <dbReference type="SAM" id="Phobius"/>
    </source>
</evidence>
<feature type="transmembrane region" description="Helical" evidence="4">
    <location>
        <begin position="12"/>
        <end position="29"/>
    </location>
</feature>
<evidence type="ECO:0000256" key="3">
    <source>
        <dbReference type="SAM" id="MobiDB-lite"/>
    </source>
</evidence>
<keyword evidence="2" id="KW-0378">Hydrolase</keyword>
<dbReference type="GO" id="GO:0004521">
    <property type="term" value="F:RNA endonuclease activity"/>
    <property type="evidence" value="ECO:0007669"/>
    <property type="project" value="InterPro"/>
</dbReference>
<keyword evidence="4" id="KW-0472">Membrane</keyword>
<reference evidence="5 6" key="1">
    <citation type="journal article" date="2018" name="Nat. Biotechnol.">
        <title>A standardized bacterial taxonomy based on genome phylogeny substantially revises the tree of life.</title>
        <authorList>
            <person name="Parks D.H."/>
            <person name="Chuvochina M."/>
            <person name="Waite D.W."/>
            <person name="Rinke C."/>
            <person name="Skarshewski A."/>
            <person name="Chaumeil P.A."/>
            <person name="Hugenholtz P."/>
        </authorList>
    </citation>
    <scope>NUCLEOTIDE SEQUENCE [LARGE SCALE GENOMIC DNA]</scope>
    <source>
        <strain evidence="5">UBA11247</strain>
    </source>
</reference>
<dbReference type="STRING" id="863239.GCA_000213935_00414"/>
<feature type="compositionally biased region" description="Low complexity" evidence="3">
    <location>
        <begin position="64"/>
        <end position="73"/>
    </location>
</feature>
<dbReference type="AlphaFoldDB" id="A0A3D4SYS8"/>
<feature type="region of interest" description="Disordered" evidence="3">
    <location>
        <begin position="35"/>
        <end position="73"/>
    </location>
</feature>
<dbReference type="SUPFAM" id="SSF53933">
    <property type="entry name" value="Microbial ribonucleases"/>
    <property type="match status" value="1"/>
</dbReference>
<dbReference type="Proteomes" id="UP000261739">
    <property type="component" value="Unassembled WGS sequence"/>
</dbReference>
<proteinExistence type="predicted"/>
<dbReference type="GO" id="GO:0003723">
    <property type="term" value="F:RNA binding"/>
    <property type="evidence" value="ECO:0007669"/>
    <property type="project" value="InterPro"/>
</dbReference>
<dbReference type="InterPro" id="IPR016191">
    <property type="entry name" value="Ribonuclease/ribotoxin"/>
</dbReference>
<evidence type="ECO:0000313" key="5">
    <source>
        <dbReference type="EMBL" id="HCT14225.1"/>
    </source>
</evidence>
<dbReference type="Pfam" id="PF00545">
    <property type="entry name" value="Ribonuclease"/>
    <property type="match status" value="1"/>
</dbReference>